<comment type="subcellular location">
    <subcellularLocation>
        <location evidence="1">Cell membrane</location>
    </subcellularLocation>
</comment>
<name>A0ABU1A1U0_9FLAO</name>
<gene>
    <name evidence="5" type="ORF">RBU60_08830</name>
</gene>
<keyword evidence="6" id="KW-1185">Reference proteome</keyword>
<dbReference type="InterPro" id="IPR011042">
    <property type="entry name" value="6-blade_b-propeller_TolB-like"/>
</dbReference>
<dbReference type="InterPro" id="IPR009722">
    <property type="entry name" value="YjiK/CarP"/>
</dbReference>
<protein>
    <submittedName>
        <fullName evidence="5">SdiA-regulated domain-containing protein</fullName>
    </submittedName>
</protein>
<proteinExistence type="inferred from homology"/>
<comment type="caution">
    <text evidence="5">The sequence shown here is derived from an EMBL/GenBank/DDBJ whole genome shotgun (WGS) entry which is preliminary data.</text>
</comment>
<evidence type="ECO:0000256" key="1">
    <source>
        <dbReference type="ARBA" id="ARBA00004236"/>
    </source>
</evidence>
<keyword evidence="4" id="KW-0472">Membrane</keyword>
<dbReference type="SUPFAM" id="SSF75011">
    <property type="entry name" value="3-carboxy-cis,cis-mucoante lactonizing enzyme"/>
    <property type="match status" value="1"/>
</dbReference>
<organism evidence="5 6">
    <name type="scientific">Mesonia profundi</name>
    <dbReference type="NCBI Taxonomy" id="3070998"/>
    <lineage>
        <taxon>Bacteria</taxon>
        <taxon>Pseudomonadati</taxon>
        <taxon>Bacteroidota</taxon>
        <taxon>Flavobacteriia</taxon>
        <taxon>Flavobacteriales</taxon>
        <taxon>Flavobacteriaceae</taxon>
        <taxon>Mesonia</taxon>
    </lineage>
</organism>
<evidence type="ECO:0000256" key="4">
    <source>
        <dbReference type="ARBA" id="ARBA00023136"/>
    </source>
</evidence>
<keyword evidence="3" id="KW-1003">Cell membrane</keyword>
<dbReference type="Pfam" id="PF06977">
    <property type="entry name" value="SdiA-regulated"/>
    <property type="match status" value="1"/>
</dbReference>
<comment type="similarity">
    <text evidence="2">Belongs to the YjiK family.</text>
</comment>
<dbReference type="Gene3D" id="2.120.10.30">
    <property type="entry name" value="TolB, C-terminal domain"/>
    <property type="match status" value="1"/>
</dbReference>
<evidence type="ECO:0000256" key="2">
    <source>
        <dbReference type="ARBA" id="ARBA00009852"/>
    </source>
</evidence>
<dbReference type="EMBL" id="JAVHUL010000020">
    <property type="protein sequence ID" value="MDQ7917678.1"/>
    <property type="molecule type" value="Genomic_DNA"/>
</dbReference>
<dbReference type="Proteomes" id="UP001230915">
    <property type="component" value="Unassembled WGS sequence"/>
</dbReference>
<evidence type="ECO:0000313" key="5">
    <source>
        <dbReference type="EMBL" id="MDQ7917678.1"/>
    </source>
</evidence>
<evidence type="ECO:0000313" key="6">
    <source>
        <dbReference type="Proteomes" id="UP001230915"/>
    </source>
</evidence>
<evidence type="ECO:0000256" key="3">
    <source>
        <dbReference type="ARBA" id="ARBA00022475"/>
    </source>
</evidence>
<sequence>MKFKKVEISIILVVLIVISGITLAFNYSPTQNESLSIHENKSEKSYQILQQWELPKDLVEISGISWLGNQKIACVQDEEGIIYIYNLKTAKIEKTIEFGDKDDFEAITIFNENAYALRSDGTIFEVKNYNNSDFKTRKYDTFMEGKNNTESLALDVKNNRLLMAAKDRDPFSKKSKGIYAFNLETKKLQKKPVYHLNFEDEIFDKVRKKKIKKTFSPSEIAVHPQTQEIYVLEGKKPKLLILNPDGSPKRLIELDKEEFRQPEGMTFAPNGDLYISNEGKKENATILKVALK</sequence>
<reference evidence="5 6" key="1">
    <citation type="submission" date="2023-08" db="EMBL/GenBank/DDBJ databases">
        <title>Mesonia sp. MT50, isolated from deep-sea sediment of the Mariana Trench.</title>
        <authorList>
            <person name="Fu H."/>
        </authorList>
    </citation>
    <scope>NUCLEOTIDE SEQUENCE [LARGE SCALE GENOMIC DNA]</scope>
    <source>
        <strain evidence="5 6">MT50</strain>
    </source>
</reference>
<dbReference type="RefSeq" id="WP_308864487.1">
    <property type="nucleotide sequence ID" value="NZ_JAVHUL010000020.1"/>
</dbReference>
<accession>A0ABU1A1U0</accession>